<dbReference type="InterPro" id="IPR013766">
    <property type="entry name" value="Thioredoxin_domain"/>
</dbReference>
<evidence type="ECO:0000256" key="5">
    <source>
        <dbReference type="SAM" id="SignalP"/>
    </source>
</evidence>
<keyword evidence="4" id="KW-1015">Disulfide bond</keyword>
<comment type="caution">
    <text evidence="7">The sequence shown here is derived from an EMBL/GenBank/DDBJ whole genome shotgun (WGS) entry which is preliminary data.</text>
</comment>
<sequence length="217" mass="23137">MTNPPRFPLGRNALRRAALGRAAAALLALGPLAGLAACQQPPETPPLAGAKIGGEFTLVDRSGRTLTWGSFNGRWRIVYFGYTFCPDVCPTDVAVLMKGYRQFAKEHPQEAAMVQPIFISVDPVRDTPARVGEFADAFGAPLLALTGSQEQVDEAARAFAVYHARGKDLPGGGYLVDHSRAAYLMDPDGRPIALLPADLGDQKGPPAVAAELAKWVK</sequence>
<keyword evidence="2 3" id="KW-0186">Copper</keyword>
<evidence type="ECO:0000313" key="7">
    <source>
        <dbReference type="EMBL" id="MBC2670691.1"/>
    </source>
</evidence>
<feature type="chain" id="PRO_5031099236" evidence="5">
    <location>
        <begin position="37"/>
        <end position="217"/>
    </location>
</feature>
<dbReference type="Proteomes" id="UP000551327">
    <property type="component" value="Unassembled WGS sequence"/>
</dbReference>
<evidence type="ECO:0000259" key="6">
    <source>
        <dbReference type="PROSITE" id="PS51352"/>
    </source>
</evidence>
<reference evidence="7 8" key="1">
    <citation type="submission" date="2020-08" db="EMBL/GenBank/DDBJ databases">
        <title>The genome sequence of type strain Novosphingobium piscinae KCTC 42194.</title>
        <authorList>
            <person name="Liu Y."/>
        </authorList>
    </citation>
    <scope>NUCLEOTIDE SEQUENCE [LARGE SCALE GENOMIC DNA]</scope>
    <source>
        <strain evidence="7 8">KCTC 42194</strain>
    </source>
</reference>
<dbReference type="PANTHER" id="PTHR12151">
    <property type="entry name" value="ELECTRON TRANSPORT PROTIN SCO1/SENC FAMILY MEMBER"/>
    <property type="match status" value="1"/>
</dbReference>
<organism evidence="7 8">
    <name type="scientific">Novosphingobium piscinae</name>
    <dbReference type="NCBI Taxonomy" id="1507448"/>
    <lineage>
        <taxon>Bacteria</taxon>
        <taxon>Pseudomonadati</taxon>
        <taxon>Pseudomonadota</taxon>
        <taxon>Alphaproteobacteria</taxon>
        <taxon>Sphingomonadales</taxon>
        <taxon>Sphingomonadaceae</taxon>
        <taxon>Novosphingobium</taxon>
    </lineage>
</organism>
<keyword evidence="3" id="KW-0479">Metal-binding</keyword>
<feature type="binding site" evidence="3">
    <location>
        <position position="85"/>
    </location>
    <ligand>
        <name>Cu cation</name>
        <dbReference type="ChEBI" id="CHEBI:23378"/>
    </ligand>
</feature>
<keyword evidence="5" id="KW-0732">Signal</keyword>
<gene>
    <name evidence="7" type="ORF">H7F53_16180</name>
</gene>
<dbReference type="InterPro" id="IPR036249">
    <property type="entry name" value="Thioredoxin-like_sf"/>
</dbReference>
<dbReference type="PROSITE" id="PS51352">
    <property type="entry name" value="THIOREDOXIN_2"/>
    <property type="match status" value="1"/>
</dbReference>
<feature type="domain" description="Thioredoxin" evidence="6">
    <location>
        <begin position="34"/>
        <end position="217"/>
    </location>
</feature>
<evidence type="ECO:0000256" key="1">
    <source>
        <dbReference type="ARBA" id="ARBA00010996"/>
    </source>
</evidence>
<accession>A0A7X1KRE4</accession>
<dbReference type="PANTHER" id="PTHR12151:SF25">
    <property type="entry name" value="LINALOOL DEHYDRATASE_ISOMERASE DOMAIN-CONTAINING PROTEIN"/>
    <property type="match status" value="1"/>
</dbReference>
<dbReference type="RefSeq" id="WP_185680546.1">
    <property type="nucleotide sequence ID" value="NZ_JACLAX010000025.1"/>
</dbReference>
<name>A0A7X1KRE4_9SPHN</name>
<dbReference type="SUPFAM" id="SSF52833">
    <property type="entry name" value="Thioredoxin-like"/>
    <property type="match status" value="1"/>
</dbReference>
<evidence type="ECO:0000256" key="3">
    <source>
        <dbReference type="PIRSR" id="PIRSR603782-1"/>
    </source>
</evidence>
<evidence type="ECO:0000256" key="2">
    <source>
        <dbReference type="ARBA" id="ARBA00023008"/>
    </source>
</evidence>
<evidence type="ECO:0000313" key="8">
    <source>
        <dbReference type="Proteomes" id="UP000551327"/>
    </source>
</evidence>
<feature type="binding site" evidence="3">
    <location>
        <position position="178"/>
    </location>
    <ligand>
        <name>Cu cation</name>
        <dbReference type="ChEBI" id="CHEBI:23378"/>
    </ligand>
</feature>
<dbReference type="AlphaFoldDB" id="A0A7X1KRE4"/>
<evidence type="ECO:0000256" key="4">
    <source>
        <dbReference type="PIRSR" id="PIRSR603782-2"/>
    </source>
</evidence>
<feature type="signal peptide" evidence="5">
    <location>
        <begin position="1"/>
        <end position="36"/>
    </location>
</feature>
<feature type="disulfide bond" description="Redox-active" evidence="4">
    <location>
        <begin position="85"/>
        <end position="89"/>
    </location>
</feature>
<dbReference type="InterPro" id="IPR003782">
    <property type="entry name" value="SCO1/SenC"/>
</dbReference>
<keyword evidence="8" id="KW-1185">Reference proteome</keyword>
<dbReference type="FunFam" id="3.40.30.10:FF:000013">
    <property type="entry name" value="Blast:Protein SCO1 homolog, mitochondrial"/>
    <property type="match status" value="1"/>
</dbReference>
<protein>
    <submittedName>
        <fullName evidence="7">SCO family protein</fullName>
    </submittedName>
</protein>
<comment type="similarity">
    <text evidence="1">Belongs to the SCO1/2 family.</text>
</comment>
<dbReference type="Gene3D" id="3.40.30.10">
    <property type="entry name" value="Glutaredoxin"/>
    <property type="match status" value="1"/>
</dbReference>
<dbReference type="CDD" id="cd02968">
    <property type="entry name" value="SCO"/>
    <property type="match status" value="1"/>
</dbReference>
<dbReference type="GO" id="GO:0046872">
    <property type="term" value="F:metal ion binding"/>
    <property type="evidence" value="ECO:0007669"/>
    <property type="project" value="UniProtKB-KW"/>
</dbReference>
<dbReference type="EMBL" id="JACLAX010000025">
    <property type="protein sequence ID" value="MBC2670691.1"/>
    <property type="molecule type" value="Genomic_DNA"/>
</dbReference>
<feature type="binding site" evidence="3">
    <location>
        <position position="89"/>
    </location>
    <ligand>
        <name>Cu cation</name>
        <dbReference type="ChEBI" id="CHEBI:23378"/>
    </ligand>
</feature>
<proteinExistence type="inferred from homology"/>
<dbReference type="Pfam" id="PF02630">
    <property type="entry name" value="SCO1-SenC"/>
    <property type="match status" value="1"/>
</dbReference>